<feature type="domain" description="BZIP" evidence="2">
    <location>
        <begin position="110"/>
        <end position="170"/>
    </location>
</feature>
<dbReference type="AlphaFoldDB" id="A0A7S1ERR8"/>
<dbReference type="InterPro" id="IPR046347">
    <property type="entry name" value="bZIP_sf"/>
</dbReference>
<evidence type="ECO:0000313" key="3">
    <source>
        <dbReference type="EMBL" id="CAD8819638.1"/>
    </source>
</evidence>
<name>A0A7S1ERR8_9RHOD</name>
<dbReference type="PROSITE" id="PS00036">
    <property type="entry name" value="BZIP_BASIC"/>
    <property type="match status" value="1"/>
</dbReference>
<feature type="region of interest" description="Disordered" evidence="1">
    <location>
        <begin position="1"/>
        <end position="65"/>
    </location>
</feature>
<dbReference type="SUPFAM" id="SSF57959">
    <property type="entry name" value="Leucine zipper domain"/>
    <property type="match status" value="1"/>
</dbReference>
<dbReference type="CDD" id="cd14686">
    <property type="entry name" value="bZIP"/>
    <property type="match status" value="1"/>
</dbReference>
<evidence type="ECO:0000259" key="2">
    <source>
        <dbReference type="PROSITE" id="PS50217"/>
    </source>
</evidence>
<evidence type="ECO:0000256" key="1">
    <source>
        <dbReference type="SAM" id="MobiDB-lite"/>
    </source>
</evidence>
<dbReference type="SMART" id="SM00338">
    <property type="entry name" value="BRLZ"/>
    <property type="match status" value="1"/>
</dbReference>
<dbReference type="EMBL" id="HBFP01005671">
    <property type="protein sequence ID" value="CAD8819638.1"/>
    <property type="molecule type" value="Transcribed_RNA"/>
</dbReference>
<protein>
    <recommendedName>
        <fullName evidence="2">BZIP domain-containing protein</fullName>
    </recommendedName>
</protein>
<reference evidence="3" key="1">
    <citation type="submission" date="2021-01" db="EMBL/GenBank/DDBJ databases">
        <authorList>
            <person name="Corre E."/>
            <person name="Pelletier E."/>
            <person name="Niang G."/>
            <person name="Scheremetjew M."/>
            <person name="Finn R."/>
            <person name="Kale V."/>
            <person name="Holt S."/>
            <person name="Cochrane G."/>
            <person name="Meng A."/>
            <person name="Brown T."/>
            <person name="Cohen L."/>
        </authorList>
    </citation>
    <scope>NUCLEOTIDE SEQUENCE</scope>
    <source>
        <strain evidence="3">CCMP3278</strain>
    </source>
</reference>
<accession>A0A7S1ERR8</accession>
<dbReference type="GO" id="GO:0003700">
    <property type="term" value="F:DNA-binding transcription factor activity"/>
    <property type="evidence" value="ECO:0007669"/>
    <property type="project" value="InterPro"/>
</dbReference>
<feature type="compositionally biased region" description="Basic and acidic residues" evidence="1">
    <location>
        <begin position="9"/>
        <end position="18"/>
    </location>
</feature>
<dbReference type="PROSITE" id="PS50217">
    <property type="entry name" value="BZIP"/>
    <property type="match status" value="1"/>
</dbReference>
<dbReference type="InterPro" id="IPR004827">
    <property type="entry name" value="bZIP"/>
</dbReference>
<sequence>MDYFSTLRTAEDNKDSTRNKNSHYLGEYDVSRSKNISNNEDEDGSESTSYGADVNGSEVNHNWNEYGNDEISPQVSAEELQEILSKNPETAGAFDMSGLFGPVRRRLPEEERRRRRIESNRLSAERSREKRKTLLKELESTFKIVSDENTRLMNAESRIRNDVEQLSKLIALSHNTQELYLKRSAELKPNQK</sequence>
<gene>
    <name evidence="3" type="ORF">TOLI1172_LOCUS4027</name>
</gene>
<dbReference type="Pfam" id="PF00170">
    <property type="entry name" value="bZIP_1"/>
    <property type="match status" value="1"/>
</dbReference>
<organism evidence="3">
    <name type="scientific">Timspurckia oligopyrenoides</name>
    <dbReference type="NCBI Taxonomy" id="708627"/>
    <lineage>
        <taxon>Eukaryota</taxon>
        <taxon>Rhodophyta</taxon>
        <taxon>Bangiophyceae</taxon>
        <taxon>Porphyridiales</taxon>
        <taxon>Porphyridiaceae</taxon>
        <taxon>Timspurckia</taxon>
    </lineage>
</organism>
<proteinExistence type="predicted"/>
<dbReference type="Gene3D" id="1.20.5.170">
    <property type="match status" value="1"/>
</dbReference>